<dbReference type="PANTHER" id="PTHR33993:SF14">
    <property type="entry name" value="GB|AAF24581.1"/>
    <property type="match status" value="1"/>
</dbReference>
<protein>
    <submittedName>
        <fullName evidence="2">VOC family protein</fullName>
    </submittedName>
</protein>
<feature type="domain" description="VOC" evidence="1">
    <location>
        <begin position="140"/>
        <end position="254"/>
    </location>
</feature>
<evidence type="ECO:0000313" key="3">
    <source>
        <dbReference type="Proteomes" id="UP001589733"/>
    </source>
</evidence>
<dbReference type="Pfam" id="PF00903">
    <property type="entry name" value="Glyoxalase"/>
    <property type="match status" value="2"/>
</dbReference>
<dbReference type="InterPro" id="IPR029068">
    <property type="entry name" value="Glyas_Bleomycin-R_OHBP_Dase"/>
</dbReference>
<sequence>MPTYTSHPAGTLTWLDLSSPHLEADIHFYKQVFGWDISEGAPEYGGYRMASLDGKRVAGLAPQMPGMGGGAGTWTVYVASNNAQADVQRIRDLGGMVMVEPMQVGEQGQMAVAADPTGAVFGLWQEGTHTGMELMGEHGSLCWAQVNSRDLERARQFYTEFLGATSRPSPSIPYHTLHHGPDWTAGVMQMDDANFPAEQPPHWVVYFAVDSADAAAQAAVASGGQVLFPPSDTPWGRLVVLQDPGGAVFNVIEGQQLGA</sequence>
<dbReference type="CDD" id="cd07247">
    <property type="entry name" value="SgaA_N_like"/>
    <property type="match status" value="1"/>
</dbReference>
<dbReference type="Gene3D" id="3.10.180.10">
    <property type="entry name" value="2,3-Dihydroxybiphenyl 1,2-Dioxygenase, domain 1"/>
    <property type="match status" value="2"/>
</dbReference>
<reference evidence="2 3" key="1">
    <citation type="submission" date="2024-09" db="EMBL/GenBank/DDBJ databases">
        <authorList>
            <person name="Sun Q."/>
            <person name="Mori K."/>
        </authorList>
    </citation>
    <scope>NUCLEOTIDE SEQUENCE [LARGE SCALE GENOMIC DNA]</scope>
    <source>
        <strain evidence="2 3">JCM 13503</strain>
    </source>
</reference>
<dbReference type="PANTHER" id="PTHR33993">
    <property type="entry name" value="GLYOXALASE-RELATED"/>
    <property type="match status" value="1"/>
</dbReference>
<evidence type="ECO:0000313" key="2">
    <source>
        <dbReference type="EMBL" id="MFB9992899.1"/>
    </source>
</evidence>
<keyword evidence="3" id="KW-1185">Reference proteome</keyword>
<dbReference type="SUPFAM" id="SSF54593">
    <property type="entry name" value="Glyoxalase/Bleomycin resistance protein/Dihydroxybiphenyl dioxygenase"/>
    <property type="match status" value="2"/>
</dbReference>
<feature type="domain" description="VOC" evidence="1">
    <location>
        <begin position="11"/>
        <end position="126"/>
    </location>
</feature>
<dbReference type="InterPro" id="IPR052164">
    <property type="entry name" value="Anthracycline_SecMetBiosynth"/>
</dbReference>
<organism evidence="2 3">
    <name type="scientific">Deinococcus oregonensis</name>
    <dbReference type="NCBI Taxonomy" id="1805970"/>
    <lineage>
        <taxon>Bacteria</taxon>
        <taxon>Thermotogati</taxon>
        <taxon>Deinococcota</taxon>
        <taxon>Deinococci</taxon>
        <taxon>Deinococcales</taxon>
        <taxon>Deinococcaceae</taxon>
        <taxon>Deinococcus</taxon>
    </lineage>
</organism>
<comment type="caution">
    <text evidence="2">The sequence shown here is derived from an EMBL/GenBank/DDBJ whole genome shotgun (WGS) entry which is preliminary data.</text>
</comment>
<dbReference type="PROSITE" id="PS51819">
    <property type="entry name" value="VOC"/>
    <property type="match status" value="2"/>
</dbReference>
<dbReference type="InterPro" id="IPR037523">
    <property type="entry name" value="VOC_core"/>
</dbReference>
<dbReference type="EMBL" id="JBHLYR010000044">
    <property type="protein sequence ID" value="MFB9992899.1"/>
    <property type="molecule type" value="Genomic_DNA"/>
</dbReference>
<evidence type="ECO:0000259" key="1">
    <source>
        <dbReference type="PROSITE" id="PS51819"/>
    </source>
</evidence>
<dbReference type="RefSeq" id="WP_380010671.1">
    <property type="nucleotide sequence ID" value="NZ_JBHLYR010000044.1"/>
</dbReference>
<accession>A0ABV6AZG8</accession>
<dbReference type="InterPro" id="IPR004360">
    <property type="entry name" value="Glyas_Fos-R_dOase_dom"/>
</dbReference>
<name>A0ABV6AZG8_9DEIO</name>
<dbReference type="Proteomes" id="UP001589733">
    <property type="component" value="Unassembled WGS sequence"/>
</dbReference>
<gene>
    <name evidence="2" type="ORF">ACFFLM_13070</name>
</gene>
<proteinExistence type="predicted"/>